<accession>A0A8J5T144</accession>
<dbReference type="AlphaFoldDB" id="A0A8J5T144"/>
<protein>
    <submittedName>
        <fullName evidence="2">Uncharacterized protein</fullName>
    </submittedName>
</protein>
<evidence type="ECO:0000313" key="2">
    <source>
        <dbReference type="EMBL" id="KAG8066219.1"/>
    </source>
</evidence>
<feature type="region of interest" description="Disordered" evidence="1">
    <location>
        <begin position="1"/>
        <end position="25"/>
    </location>
</feature>
<name>A0A8J5T144_ZIZPA</name>
<evidence type="ECO:0000313" key="3">
    <source>
        <dbReference type="Proteomes" id="UP000729402"/>
    </source>
</evidence>
<gene>
    <name evidence="2" type="ORF">GUJ93_ZPchr0004g39027</name>
</gene>
<sequence>MGMEGGSVITRRHDGTTPACGDFRPPESVRLISIEKEHNPALTNGGGFHQINPAVDPLMPLCRGHRAGATMDCYHREGHHRRASSGAVGGLPPSRQELPGGQLLSGESGMARWADVGMQYVCVGLTDKAVPLVSRPHRASSALPC</sequence>
<feature type="region of interest" description="Disordered" evidence="1">
    <location>
        <begin position="82"/>
        <end position="101"/>
    </location>
</feature>
<reference evidence="2" key="1">
    <citation type="journal article" date="2021" name="bioRxiv">
        <title>Whole Genome Assembly and Annotation of Northern Wild Rice, Zizania palustris L., Supports a Whole Genome Duplication in the Zizania Genus.</title>
        <authorList>
            <person name="Haas M."/>
            <person name="Kono T."/>
            <person name="Macchietto M."/>
            <person name="Millas R."/>
            <person name="McGilp L."/>
            <person name="Shao M."/>
            <person name="Duquette J."/>
            <person name="Hirsch C.N."/>
            <person name="Kimball J."/>
        </authorList>
    </citation>
    <scope>NUCLEOTIDE SEQUENCE</scope>
    <source>
        <tissue evidence="2">Fresh leaf tissue</tissue>
    </source>
</reference>
<comment type="caution">
    <text evidence="2">The sequence shown here is derived from an EMBL/GenBank/DDBJ whole genome shotgun (WGS) entry which is preliminary data.</text>
</comment>
<keyword evidence="3" id="KW-1185">Reference proteome</keyword>
<dbReference type="Proteomes" id="UP000729402">
    <property type="component" value="Unassembled WGS sequence"/>
</dbReference>
<organism evidence="2 3">
    <name type="scientific">Zizania palustris</name>
    <name type="common">Northern wild rice</name>
    <dbReference type="NCBI Taxonomy" id="103762"/>
    <lineage>
        <taxon>Eukaryota</taxon>
        <taxon>Viridiplantae</taxon>
        <taxon>Streptophyta</taxon>
        <taxon>Embryophyta</taxon>
        <taxon>Tracheophyta</taxon>
        <taxon>Spermatophyta</taxon>
        <taxon>Magnoliopsida</taxon>
        <taxon>Liliopsida</taxon>
        <taxon>Poales</taxon>
        <taxon>Poaceae</taxon>
        <taxon>BOP clade</taxon>
        <taxon>Oryzoideae</taxon>
        <taxon>Oryzeae</taxon>
        <taxon>Zizaniinae</taxon>
        <taxon>Zizania</taxon>
    </lineage>
</organism>
<dbReference type="EMBL" id="JAAALK010000285">
    <property type="protein sequence ID" value="KAG8066219.1"/>
    <property type="molecule type" value="Genomic_DNA"/>
</dbReference>
<proteinExistence type="predicted"/>
<evidence type="ECO:0000256" key="1">
    <source>
        <dbReference type="SAM" id="MobiDB-lite"/>
    </source>
</evidence>
<reference evidence="2" key="2">
    <citation type="submission" date="2021-02" db="EMBL/GenBank/DDBJ databases">
        <authorList>
            <person name="Kimball J.A."/>
            <person name="Haas M.W."/>
            <person name="Macchietto M."/>
            <person name="Kono T."/>
            <person name="Duquette J."/>
            <person name="Shao M."/>
        </authorList>
    </citation>
    <scope>NUCLEOTIDE SEQUENCE</scope>
    <source>
        <tissue evidence="2">Fresh leaf tissue</tissue>
    </source>
</reference>